<dbReference type="InterPro" id="IPR000182">
    <property type="entry name" value="GNAT_dom"/>
</dbReference>
<dbReference type="GO" id="GO:0016747">
    <property type="term" value="F:acyltransferase activity, transferring groups other than amino-acyl groups"/>
    <property type="evidence" value="ECO:0007669"/>
    <property type="project" value="InterPro"/>
</dbReference>
<dbReference type="PANTHER" id="PTHR42791">
    <property type="entry name" value="GNAT FAMILY ACETYLTRANSFERASE"/>
    <property type="match status" value="1"/>
</dbReference>
<dbReference type="EMBL" id="SWKR01000002">
    <property type="protein sequence ID" value="TKD52103.1"/>
    <property type="molecule type" value="Genomic_DNA"/>
</dbReference>
<reference evidence="2 3" key="1">
    <citation type="submission" date="2019-04" db="EMBL/GenBank/DDBJ databases">
        <authorList>
            <person name="Yang Y."/>
            <person name="Wei D."/>
        </authorList>
    </citation>
    <scope>NUCLEOTIDE SEQUENCE [LARGE SCALE GENOMIC DNA]</scope>
    <source>
        <strain evidence="2 3">L-1-4w-11</strain>
    </source>
</reference>
<dbReference type="Gene3D" id="3.40.630.30">
    <property type="match status" value="1"/>
</dbReference>
<dbReference type="OrthoDB" id="7057833at2"/>
<accession>A0A4U1L6W2</accession>
<keyword evidence="3" id="KW-1185">Reference proteome</keyword>
<keyword evidence="2" id="KW-0808">Transferase</keyword>
<protein>
    <submittedName>
        <fullName evidence="2">GNAT family N-acetyltransferase</fullName>
    </submittedName>
</protein>
<gene>
    <name evidence="2" type="ORF">FBR43_04465</name>
</gene>
<evidence type="ECO:0000313" key="3">
    <source>
        <dbReference type="Proteomes" id="UP000309138"/>
    </source>
</evidence>
<proteinExistence type="predicted"/>
<dbReference type="InterPro" id="IPR052523">
    <property type="entry name" value="Trichothecene_AcTrans"/>
</dbReference>
<dbReference type="Pfam" id="PF00583">
    <property type="entry name" value="Acetyltransf_1"/>
    <property type="match status" value="1"/>
</dbReference>
<sequence length="190" mass="21238">MIRPVSAADRNMAIASLAAAFADDPAMCFLFPDARQRRRHLPRLFAMLYDSDADRGLRLISDDRQAVTLWRAPGSADNDARFGWRQRLVALWRFGEGLERAHRLGKAIEAHFPPQPFWYLHIAGCAPAAQGRGLGVAAVRAGLQRIEGAPAYLETANEANLGFYRHLGFEVHSRWQVPGDGPVFWSMQRG</sequence>
<dbReference type="PANTHER" id="PTHR42791:SF1">
    <property type="entry name" value="N-ACETYLTRANSFERASE DOMAIN-CONTAINING PROTEIN"/>
    <property type="match status" value="1"/>
</dbReference>
<dbReference type="InterPro" id="IPR016181">
    <property type="entry name" value="Acyl_CoA_acyltransferase"/>
</dbReference>
<name>A0A4U1L6W2_9SPHN</name>
<dbReference type="SUPFAM" id="SSF55729">
    <property type="entry name" value="Acyl-CoA N-acyltransferases (Nat)"/>
    <property type="match status" value="1"/>
</dbReference>
<organism evidence="2 3">
    <name type="scientific">Sphingomonas baiyangensis</name>
    <dbReference type="NCBI Taxonomy" id="2572576"/>
    <lineage>
        <taxon>Bacteria</taxon>
        <taxon>Pseudomonadati</taxon>
        <taxon>Pseudomonadota</taxon>
        <taxon>Alphaproteobacteria</taxon>
        <taxon>Sphingomonadales</taxon>
        <taxon>Sphingomonadaceae</taxon>
        <taxon>Sphingomonas</taxon>
    </lineage>
</organism>
<feature type="domain" description="N-acetyltransferase" evidence="1">
    <location>
        <begin position="110"/>
        <end position="169"/>
    </location>
</feature>
<evidence type="ECO:0000259" key="1">
    <source>
        <dbReference type="Pfam" id="PF00583"/>
    </source>
</evidence>
<comment type="caution">
    <text evidence="2">The sequence shown here is derived from an EMBL/GenBank/DDBJ whole genome shotgun (WGS) entry which is preliminary data.</text>
</comment>
<evidence type="ECO:0000313" key="2">
    <source>
        <dbReference type="EMBL" id="TKD52103.1"/>
    </source>
</evidence>
<dbReference type="AlphaFoldDB" id="A0A4U1L6W2"/>
<dbReference type="Proteomes" id="UP000309138">
    <property type="component" value="Unassembled WGS sequence"/>
</dbReference>